<accession>A0A318HK80</accession>
<sequence length="208" mass="22967">MSEVVRDGRLLNGQQTRQRVLHAAIVCVVRDGYAAASTVRIAEAAGVSRGALMHHFQSREALVAAAVEHLAQRRGAELARRGQDLPTGPGRVAAALDLLWDSFSGDLFKATVELWTAARTDPGLRARVDEAERRIGRGQIELFGELLGPDNTRRPDFEERVQFAVGAMRGLAVLDSFHIDPQARARQWDFHRSQLVEMFTSNTDGADR</sequence>
<evidence type="ECO:0000259" key="5">
    <source>
        <dbReference type="PROSITE" id="PS50977"/>
    </source>
</evidence>
<keyword evidence="2 4" id="KW-0238">DNA-binding</keyword>
<organism evidence="6 7">
    <name type="scientific">Mycolicibacterium moriokaense</name>
    <dbReference type="NCBI Taxonomy" id="39691"/>
    <lineage>
        <taxon>Bacteria</taxon>
        <taxon>Bacillati</taxon>
        <taxon>Actinomycetota</taxon>
        <taxon>Actinomycetes</taxon>
        <taxon>Mycobacteriales</taxon>
        <taxon>Mycobacteriaceae</taxon>
        <taxon>Mycolicibacterium</taxon>
    </lineage>
</organism>
<dbReference type="Pfam" id="PF00440">
    <property type="entry name" value="TetR_N"/>
    <property type="match status" value="1"/>
</dbReference>
<reference evidence="6 7" key="2">
    <citation type="submission" date="2018-06" db="EMBL/GenBank/DDBJ databases">
        <title>Sequencing of bacterial isolates from soil warming experiment in Harvard Forest, Massachusetts, USA.</title>
        <authorList>
            <person name="Deangelis K.PhD."/>
        </authorList>
    </citation>
    <scope>NUCLEOTIDE SEQUENCE [LARGE SCALE GENOMIC DNA]</scope>
    <source>
        <strain evidence="6 7">GAS496</strain>
    </source>
</reference>
<gene>
    <name evidence="6" type="ORF">C8E89_10329</name>
</gene>
<proteinExistence type="predicted"/>
<comment type="caution">
    <text evidence="6">The sequence shown here is derived from an EMBL/GenBank/DDBJ whole genome shotgun (WGS) entry which is preliminary data.</text>
</comment>
<dbReference type="PRINTS" id="PR00455">
    <property type="entry name" value="HTHTETR"/>
</dbReference>
<feature type="domain" description="HTH tetR-type" evidence="5">
    <location>
        <begin position="14"/>
        <end position="74"/>
    </location>
</feature>
<reference evidence="7" key="1">
    <citation type="submission" date="2018-05" db="EMBL/GenBank/DDBJ databases">
        <authorList>
            <person name="Deangelis K."/>
            <person name="Huntemann M."/>
            <person name="Clum A."/>
            <person name="Pillay M."/>
            <person name="Palaniappan K."/>
            <person name="Varghese N."/>
            <person name="Mikhailova N."/>
            <person name="Stamatis D."/>
            <person name="Reddy T."/>
            <person name="Daum C."/>
            <person name="Shapiro N."/>
            <person name="Ivanova N."/>
            <person name="Kyrpides N."/>
            <person name="Woyke T."/>
        </authorList>
    </citation>
    <scope>NUCLEOTIDE SEQUENCE [LARGE SCALE GENOMIC DNA]</scope>
    <source>
        <strain evidence="7">GAS496</strain>
    </source>
</reference>
<protein>
    <submittedName>
        <fullName evidence="6">TetR family transcriptional regulator</fullName>
    </submittedName>
</protein>
<dbReference type="EMBL" id="QJJU01000003">
    <property type="protein sequence ID" value="PXX10942.1"/>
    <property type="molecule type" value="Genomic_DNA"/>
</dbReference>
<dbReference type="InterPro" id="IPR001647">
    <property type="entry name" value="HTH_TetR"/>
</dbReference>
<dbReference type="PANTHER" id="PTHR47506:SF6">
    <property type="entry name" value="HTH-TYPE TRANSCRIPTIONAL REPRESSOR NEMR"/>
    <property type="match status" value="1"/>
</dbReference>
<evidence type="ECO:0000256" key="4">
    <source>
        <dbReference type="PROSITE-ProRule" id="PRU00335"/>
    </source>
</evidence>
<dbReference type="PROSITE" id="PS50977">
    <property type="entry name" value="HTH_TETR_2"/>
    <property type="match status" value="1"/>
</dbReference>
<dbReference type="SUPFAM" id="SSF46689">
    <property type="entry name" value="Homeodomain-like"/>
    <property type="match status" value="1"/>
</dbReference>
<dbReference type="Proteomes" id="UP000247781">
    <property type="component" value="Unassembled WGS sequence"/>
</dbReference>
<evidence type="ECO:0000256" key="2">
    <source>
        <dbReference type="ARBA" id="ARBA00023125"/>
    </source>
</evidence>
<dbReference type="Gene3D" id="1.10.357.10">
    <property type="entry name" value="Tetracycline Repressor, domain 2"/>
    <property type="match status" value="1"/>
</dbReference>
<keyword evidence="7" id="KW-1185">Reference proteome</keyword>
<evidence type="ECO:0000256" key="1">
    <source>
        <dbReference type="ARBA" id="ARBA00023015"/>
    </source>
</evidence>
<evidence type="ECO:0000313" key="6">
    <source>
        <dbReference type="EMBL" id="PXX10942.1"/>
    </source>
</evidence>
<name>A0A318HK80_9MYCO</name>
<feature type="DNA-binding region" description="H-T-H motif" evidence="4">
    <location>
        <begin position="37"/>
        <end position="56"/>
    </location>
</feature>
<dbReference type="PANTHER" id="PTHR47506">
    <property type="entry name" value="TRANSCRIPTIONAL REGULATORY PROTEIN"/>
    <property type="match status" value="1"/>
</dbReference>
<keyword evidence="1" id="KW-0805">Transcription regulation</keyword>
<evidence type="ECO:0000313" key="7">
    <source>
        <dbReference type="Proteomes" id="UP000247781"/>
    </source>
</evidence>
<dbReference type="AlphaFoldDB" id="A0A318HK80"/>
<dbReference type="GO" id="GO:0003677">
    <property type="term" value="F:DNA binding"/>
    <property type="evidence" value="ECO:0007669"/>
    <property type="project" value="UniProtKB-UniRule"/>
</dbReference>
<keyword evidence="3" id="KW-0804">Transcription</keyword>
<dbReference type="InterPro" id="IPR009057">
    <property type="entry name" value="Homeodomain-like_sf"/>
</dbReference>
<evidence type="ECO:0000256" key="3">
    <source>
        <dbReference type="ARBA" id="ARBA00023163"/>
    </source>
</evidence>